<dbReference type="Pfam" id="PF00501">
    <property type="entry name" value="AMP-binding"/>
    <property type="match status" value="1"/>
</dbReference>
<evidence type="ECO:0000259" key="3">
    <source>
        <dbReference type="Pfam" id="PF00501"/>
    </source>
</evidence>
<name>A0A9W8BBE9_9FUNG</name>
<dbReference type="GO" id="GO:0004467">
    <property type="term" value="F:long-chain fatty acid-CoA ligase activity"/>
    <property type="evidence" value="ECO:0007669"/>
    <property type="project" value="UniProtKB-EC"/>
</dbReference>
<dbReference type="Proteomes" id="UP001150907">
    <property type="component" value="Unassembled WGS sequence"/>
</dbReference>
<feature type="non-terminal residue" evidence="4">
    <location>
        <position position="1"/>
    </location>
</feature>
<dbReference type="InterPro" id="IPR000873">
    <property type="entry name" value="AMP-dep_synth/lig_dom"/>
</dbReference>
<dbReference type="GO" id="GO:0005783">
    <property type="term" value="C:endoplasmic reticulum"/>
    <property type="evidence" value="ECO:0007669"/>
    <property type="project" value="TreeGrafter"/>
</dbReference>
<reference evidence="4" key="1">
    <citation type="submission" date="2022-07" db="EMBL/GenBank/DDBJ databases">
        <title>Phylogenomic reconstructions and comparative analyses of Kickxellomycotina fungi.</title>
        <authorList>
            <person name="Reynolds N.K."/>
            <person name="Stajich J.E."/>
            <person name="Barry K."/>
            <person name="Grigoriev I.V."/>
            <person name="Crous P."/>
            <person name="Smith M.E."/>
        </authorList>
    </citation>
    <scope>NUCLEOTIDE SEQUENCE</scope>
    <source>
        <strain evidence="4">IMI 214461</strain>
    </source>
</reference>
<dbReference type="GO" id="GO:0005524">
    <property type="term" value="F:ATP binding"/>
    <property type="evidence" value="ECO:0007669"/>
    <property type="project" value="UniProtKB-KW"/>
</dbReference>
<gene>
    <name evidence="4" type="primary">FAA2_9</name>
    <name evidence="4" type="ORF">H4R26_005075</name>
</gene>
<protein>
    <submittedName>
        <fullName evidence="4">Medium-chain fatty acid-CoA ligase faa2</fullName>
        <ecNumber evidence="4">6.2.1.3</ecNumber>
    </submittedName>
</protein>
<evidence type="ECO:0000256" key="1">
    <source>
        <dbReference type="ARBA" id="ARBA00022741"/>
    </source>
</evidence>
<sequence length="689" mass="75597">TMTFKVPSSEVPGYSAIYRNDNYKDGTFGNEYAHITTLYELFQHQLAIAPKSKFLGTRQYNPADDSFGQYEWLTTTEAAEIVDDFGSGLDHVFKKYAPDAPGIGEQQPVGLYSLNRAEWLLGELSAFRSRRYSVGVCDTVGVEYAEHIVRKTELCVAVASLEKIPRMLDRMAHTPGLRVIISMDRLDCSQPRVDTQAFCAKTTSVELRARATALGLVLLDMQEVIEMGRAEPTLAQPPAPSDLCSLFSSSGTTGAQKCILVPHSAFVHATKSFYLMMRFSDSTYVSFAVIAHCLERCAIYMCMYGGAHIGFYSGDYARLLEDMQVLRPTLIVSIPVVLNRMYDSLVKTTMGEAGFSGTLLRMAHRSKLKKLTAGRGAHHMLWDCVVFNKVAAKFGGRIKAILSGGCPSRPEVVDFFRVSLSCDVLHGFGQCESLTVGTMQLPGEHTTGHSGVPCPGVDIRLRSVPETGHLVTDIPCPRGELQLRCPSMFYGYLNEPEKTSAVMDNGWLCTGDIVQVNANGTVSVIDRINHMIRNKTCCTLSPDRIEPVYNSHHLIQASFVHAQTSHAELVAIVVPDPDTFVPWARKVVSQPAASLDTLCASPAITKALLAALRSHATSAGLSADELAGAIYIEPVLFSTKNCGLTTLTHKLRRRAIAEHYAEKLSNMYAEMDKRDELLASATNKIAAKK</sequence>
<keyword evidence="2" id="KW-0067">ATP-binding</keyword>
<organism evidence="4 5">
    <name type="scientific">Coemansia thaxteri</name>
    <dbReference type="NCBI Taxonomy" id="2663907"/>
    <lineage>
        <taxon>Eukaryota</taxon>
        <taxon>Fungi</taxon>
        <taxon>Fungi incertae sedis</taxon>
        <taxon>Zoopagomycota</taxon>
        <taxon>Kickxellomycotina</taxon>
        <taxon>Kickxellomycetes</taxon>
        <taxon>Kickxellales</taxon>
        <taxon>Kickxellaceae</taxon>
        <taxon>Coemansia</taxon>
    </lineage>
</organism>
<keyword evidence="4" id="KW-0436">Ligase</keyword>
<dbReference type="InterPro" id="IPR042099">
    <property type="entry name" value="ANL_N_sf"/>
</dbReference>
<keyword evidence="1" id="KW-0547">Nucleotide-binding</keyword>
<dbReference type="Gene3D" id="3.40.50.12780">
    <property type="entry name" value="N-terminal domain of ligase-like"/>
    <property type="match status" value="1"/>
</dbReference>
<dbReference type="PANTHER" id="PTHR43272">
    <property type="entry name" value="LONG-CHAIN-FATTY-ACID--COA LIGASE"/>
    <property type="match status" value="1"/>
</dbReference>
<dbReference type="EMBL" id="JANBQF010000711">
    <property type="protein sequence ID" value="KAJ1999420.1"/>
    <property type="molecule type" value="Genomic_DNA"/>
</dbReference>
<keyword evidence="5" id="KW-1185">Reference proteome</keyword>
<feature type="domain" description="AMP-dependent synthetase/ligase" evidence="3">
    <location>
        <begin position="68"/>
        <end position="493"/>
    </location>
</feature>
<dbReference type="GO" id="GO:0016020">
    <property type="term" value="C:membrane"/>
    <property type="evidence" value="ECO:0007669"/>
    <property type="project" value="TreeGrafter"/>
</dbReference>
<evidence type="ECO:0000313" key="4">
    <source>
        <dbReference type="EMBL" id="KAJ1999420.1"/>
    </source>
</evidence>
<dbReference type="AlphaFoldDB" id="A0A9W8BBE9"/>
<proteinExistence type="predicted"/>
<dbReference type="EC" id="6.2.1.3" evidence="4"/>
<accession>A0A9W8BBE9</accession>
<dbReference type="OrthoDB" id="1700726at2759"/>
<evidence type="ECO:0000313" key="5">
    <source>
        <dbReference type="Proteomes" id="UP001150907"/>
    </source>
</evidence>
<comment type="caution">
    <text evidence="4">The sequence shown here is derived from an EMBL/GenBank/DDBJ whole genome shotgun (WGS) entry which is preliminary data.</text>
</comment>
<evidence type="ECO:0000256" key="2">
    <source>
        <dbReference type="ARBA" id="ARBA00022840"/>
    </source>
</evidence>
<dbReference type="SUPFAM" id="SSF56801">
    <property type="entry name" value="Acetyl-CoA synthetase-like"/>
    <property type="match status" value="1"/>
</dbReference>
<dbReference type="PANTHER" id="PTHR43272:SF33">
    <property type="entry name" value="AMP-BINDING DOMAIN-CONTAINING PROTEIN-RELATED"/>
    <property type="match status" value="1"/>
</dbReference>